<name>A0AA39CE98_9EURO</name>
<feature type="domain" description="DUF7704" evidence="2">
    <location>
        <begin position="2"/>
        <end position="141"/>
    </location>
</feature>
<dbReference type="Proteomes" id="UP001172673">
    <property type="component" value="Unassembled WGS sequence"/>
</dbReference>
<dbReference type="PANTHER" id="PTHR37019">
    <property type="entry name" value="CHROMOSOME 1, WHOLE GENOME SHOTGUN SEQUENCE"/>
    <property type="match status" value="1"/>
</dbReference>
<feature type="transmembrane region" description="Helical" evidence="1">
    <location>
        <begin position="12"/>
        <end position="31"/>
    </location>
</feature>
<keyword evidence="1" id="KW-0472">Membrane</keyword>
<dbReference type="EMBL" id="JAPDRK010000017">
    <property type="protein sequence ID" value="KAJ9605195.1"/>
    <property type="molecule type" value="Genomic_DNA"/>
</dbReference>
<feature type="transmembrane region" description="Helical" evidence="1">
    <location>
        <begin position="51"/>
        <end position="73"/>
    </location>
</feature>
<dbReference type="InterPro" id="IPR056121">
    <property type="entry name" value="DUF7704"/>
</dbReference>
<keyword evidence="1" id="KW-1133">Transmembrane helix</keyword>
<protein>
    <recommendedName>
        <fullName evidence="2">DUF7704 domain-containing protein</fullName>
    </recommendedName>
</protein>
<evidence type="ECO:0000313" key="3">
    <source>
        <dbReference type="EMBL" id="KAJ9605195.1"/>
    </source>
</evidence>
<proteinExistence type="predicted"/>
<organism evidence="3 4">
    <name type="scientific">Cladophialophora chaetospira</name>
    <dbReference type="NCBI Taxonomy" id="386627"/>
    <lineage>
        <taxon>Eukaryota</taxon>
        <taxon>Fungi</taxon>
        <taxon>Dikarya</taxon>
        <taxon>Ascomycota</taxon>
        <taxon>Pezizomycotina</taxon>
        <taxon>Eurotiomycetes</taxon>
        <taxon>Chaetothyriomycetidae</taxon>
        <taxon>Chaetothyriales</taxon>
        <taxon>Herpotrichiellaceae</taxon>
        <taxon>Cladophialophora</taxon>
    </lineage>
</organism>
<reference evidence="3" key="1">
    <citation type="submission" date="2022-10" db="EMBL/GenBank/DDBJ databases">
        <title>Culturing micro-colonial fungi from biological soil crusts in the Mojave desert and describing Neophaeococcomyces mojavensis, and introducing the new genera and species Taxawa tesnikishii.</title>
        <authorList>
            <person name="Kurbessoian T."/>
            <person name="Stajich J.E."/>
        </authorList>
    </citation>
    <scope>NUCLEOTIDE SEQUENCE</scope>
    <source>
        <strain evidence="3">TK_41</strain>
    </source>
</reference>
<dbReference type="PANTHER" id="PTHR37019:SF1">
    <property type="entry name" value="EXPERA DOMAIN-CONTAINING PROTEIN"/>
    <property type="match status" value="1"/>
</dbReference>
<keyword evidence="1" id="KW-0812">Transmembrane</keyword>
<comment type="caution">
    <text evidence="3">The sequence shown here is derived from an EMBL/GenBank/DDBJ whole genome shotgun (WGS) entry which is preliminary data.</text>
</comment>
<evidence type="ECO:0000313" key="4">
    <source>
        <dbReference type="Proteomes" id="UP001172673"/>
    </source>
</evidence>
<feature type="transmembrane region" description="Helical" evidence="1">
    <location>
        <begin position="85"/>
        <end position="104"/>
    </location>
</feature>
<keyword evidence="4" id="KW-1185">Reference proteome</keyword>
<evidence type="ECO:0000256" key="1">
    <source>
        <dbReference type="SAM" id="Phobius"/>
    </source>
</evidence>
<evidence type="ECO:0000259" key="2">
    <source>
        <dbReference type="Pfam" id="PF24803"/>
    </source>
</evidence>
<dbReference type="Pfam" id="PF24803">
    <property type="entry name" value="DUF7704"/>
    <property type="match status" value="1"/>
</dbReference>
<sequence length="153" mass="16900">MASRIPTIYRFWFTQLDPFLTIIGIFCNFFAPNFLLAGLNPTYQSPPTSETILLLDTGGAWFIAILILQLGLLRSRPNDVLVWRYYAAAVGTVDTIVCAAILRALNAQGRLGFDAWRSEEWVNFGSTAACAVVRIALVLGVGIDDRLDKMKGV</sequence>
<gene>
    <name evidence="3" type="ORF">H2200_010585</name>
</gene>
<feature type="transmembrane region" description="Helical" evidence="1">
    <location>
        <begin position="124"/>
        <end position="143"/>
    </location>
</feature>
<accession>A0AA39CE98</accession>
<dbReference type="AlphaFoldDB" id="A0AA39CE98"/>